<dbReference type="AlphaFoldDB" id="A0A3E0VUT5"/>
<dbReference type="Pfam" id="PF13407">
    <property type="entry name" value="Peripla_BP_4"/>
    <property type="match status" value="1"/>
</dbReference>
<evidence type="ECO:0000313" key="6">
    <source>
        <dbReference type="EMBL" id="RFA13158.1"/>
    </source>
</evidence>
<evidence type="ECO:0000256" key="2">
    <source>
        <dbReference type="ARBA" id="ARBA00007639"/>
    </source>
</evidence>
<name>A0A3E0VUT5_9MICO</name>
<dbReference type="EMBL" id="NBXB01000037">
    <property type="protein sequence ID" value="RFA13158.1"/>
    <property type="molecule type" value="Genomic_DNA"/>
</dbReference>
<comment type="similarity">
    <text evidence="2">Belongs to the bacterial solute-binding protein 2 family.</text>
</comment>
<evidence type="ECO:0000256" key="4">
    <source>
        <dbReference type="SAM" id="SignalP"/>
    </source>
</evidence>
<proteinExistence type="inferred from homology"/>
<feature type="domain" description="Periplasmic binding protein" evidence="5">
    <location>
        <begin position="52"/>
        <end position="311"/>
    </location>
</feature>
<dbReference type="PANTHER" id="PTHR46847:SF1">
    <property type="entry name" value="D-ALLOSE-BINDING PERIPLASMIC PROTEIN-RELATED"/>
    <property type="match status" value="1"/>
</dbReference>
<dbReference type="Gene3D" id="3.40.50.2300">
    <property type="match status" value="2"/>
</dbReference>
<protein>
    <recommendedName>
        <fullName evidence="5">Periplasmic binding protein domain-containing protein</fullName>
    </recommendedName>
</protein>
<dbReference type="GO" id="GO:0030313">
    <property type="term" value="C:cell envelope"/>
    <property type="evidence" value="ECO:0007669"/>
    <property type="project" value="UniProtKB-SubCell"/>
</dbReference>
<feature type="chain" id="PRO_5039686689" description="Periplasmic binding protein domain-containing protein" evidence="4">
    <location>
        <begin position="33"/>
        <end position="342"/>
    </location>
</feature>
<evidence type="ECO:0000313" key="7">
    <source>
        <dbReference type="Proteomes" id="UP000256541"/>
    </source>
</evidence>
<dbReference type="InterPro" id="IPR028082">
    <property type="entry name" value="Peripla_BP_I"/>
</dbReference>
<organism evidence="6 7">
    <name type="scientific">Subtercola boreus</name>
    <dbReference type="NCBI Taxonomy" id="120213"/>
    <lineage>
        <taxon>Bacteria</taxon>
        <taxon>Bacillati</taxon>
        <taxon>Actinomycetota</taxon>
        <taxon>Actinomycetes</taxon>
        <taxon>Micrococcales</taxon>
        <taxon>Microbacteriaceae</taxon>
        <taxon>Subtercola</taxon>
    </lineage>
</organism>
<accession>A0A3E0VUT5</accession>
<feature type="signal peptide" evidence="4">
    <location>
        <begin position="1"/>
        <end position="32"/>
    </location>
</feature>
<evidence type="ECO:0000256" key="3">
    <source>
        <dbReference type="ARBA" id="ARBA00022729"/>
    </source>
</evidence>
<dbReference type="PANTHER" id="PTHR46847">
    <property type="entry name" value="D-ALLOSE-BINDING PERIPLASMIC PROTEIN-RELATED"/>
    <property type="match status" value="1"/>
</dbReference>
<dbReference type="Proteomes" id="UP000256541">
    <property type="component" value="Unassembled WGS sequence"/>
</dbReference>
<comment type="subcellular location">
    <subcellularLocation>
        <location evidence="1">Cell envelope</location>
    </subcellularLocation>
</comment>
<reference evidence="6 7" key="1">
    <citation type="submission" date="2017-04" db="EMBL/GenBank/DDBJ databases">
        <title>Comparative genome analysis of Subtercola boreus.</title>
        <authorList>
            <person name="Cho Y.-J."/>
            <person name="Cho A."/>
            <person name="Kim O.-S."/>
            <person name="Lee J.-I."/>
        </authorList>
    </citation>
    <scope>NUCLEOTIDE SEQUENCE [LARGE SCALE GENOMIC DNA]</scope>
    <source>
        <strain evidence="6 7">P27479</strain>
    </source>
</reference>
<dbReference type="OrthoDB" id="3227375at2"/>
<dbReference type="SUPFAM" id="SSF53822">
    <property type="entry name" value="Periplasmic binding protein-like I"/>
    <property type="match status" value="1"/>
</dbReference>
<evidence type="ECO:0000256" key="1">
    <source>
        <dbReference type="ARBA" id="ARBA00004196"/>
    </source>
</evidence>
<evidence type="ECO:0000259" key="5">
    <source>
        <dbReference type="Pfam" id="PF13407"/>
    </source>
</evidence>
<keyword evidence="3 4" id="KW-0732">Signal</keyword>
<comment type="caution">
    <text evidence="6">The sequence shown here is derived from an EMBL/GenBank/DDBJ whole genome shotgun (WGS) entry which is preliminary data.</text>
</comment>
<dbReference type="PROSITE" id="PS51257">
    <property type="entry name" value="PROKAR_LIPOPROTEIN"/>
    <property type="match status" value="1"/>
</dbReference>
<sequence length="342" mass="35196">MMTKKTRFLGAVAAAAVLLTLAGCGTVGGSTAGSTAGGTNAGSTKEVKDLTIGFLQRQLDAPYYSAMQAMAEDLAKKDGFKLLFQNASGDPVTQLDQAQTMMAQGADVIVVNAISPDTEKDQLTQIASQVPLLFIDTGIPGVGVTSVSSDNAAVGALSGELAAKRFTTGQTIKVGVLNGGPNDVIVGPARQQGFLDGLTKAGMKFDVVASTEADYAQDKAVPATESMLAANPDLNLILGLNDSMALGALTVLADQKNTTTLVAASADGQKQALEQILKGCDSQYVSTGLNSPSLATERAFQIAEQLGTGEKAASDFKPNEYTKAAGIDCSNVSDYYDANSVF</sequence>
<gene>
    <name evidence="6" type="ORF">B7R22_14275</name>
</gene>
<dbReference type="GO" id="GO:0030246">
    <property type="term" value="F:carbohydrate binding"/>
    <property type="evidence" value="ECO:0007669"/>
    <property type="project" value="UniProtKB-ARBA"/>
</dbReference>
<dbReference type="InterPro" id="IPR025997">
    <property type="entry name" value="SBP_2_dom"/>
</dbReference>